<dbReference type="PRINTS" id="PR00625">
    <property type="entry name" value="JDOMAIN"/>
</dbReference>
<keyword evidence="4" id="KW-1185">Reference proteome</keyword>
<dbReference type="SUPFAM" id="SSF46565">
    <property type="entry name" value="Chaperone J-domain"/>
    <property type="match status" value="1"/>
</dbReference>
<dbReference type="PROSITE" id="PS50076">
    <property type="entry name" value="DNAJ_2"/>
    <property type="match status" value="1"/>
</dbReference>
<dbReference type="EMBL" id="JAQIZT010000008">
    <property type="protein sequence ID" value="KAJ6987741.1"/>
    <property type="molecule type" value="Genomic_DNA"/>
</dbReference>
<proteinExistence type="predicted"/>
<gene>
    <name evidence="3" type="ORF">NC653_020867</name>
</gene>
<dbReference type="PROSITE" id="PS00636">
    <property type="entry name" value="DNAJ_1"/>
    <property type="match status" value="1"/>
</dbReference>
<dbReference type="Pfam" id="PF00226">
    <property type="entry name" value="DnaJ"/>
    <property type="match status" value="1"/>
</dbReference>
<evidence type="ECO:0000259" key="2">
    <source>
        <dbReference type="PROSITE" id="PS50076"/>
    </source>
</evidence>
<reference evidence="3" key="1">
    <citation type="journal article" date="2023" name="Mol. Ecol. Resour.">
        <title>Chromosome-level genome assembly of a triploid poplar Populus alba 'Berolinensis'.</title>
        <authorList>
            <person name="Chen S."/>
            <person name="Yu Y."/>
            <person name="Wang X."/>
            <person name="Wang S."/>
            <person name="Zhang T."/>
            <person name="Zhou Y."/>
            <person name="He R."/>
            <person name="Meng N."/>
            <person name="Wang Y."/>
            <person name="Liu W."/>
            <person name="Liu Z."/>
            <person name="Liu J."/>
            <person name="Guo Q."/>
            <person name="Huang H."/>
            <person name="Sederoff R.R."/>
            <person name="Wang G."/>
            <person name="Qu G."/>
            <person name="Chen S."/>
        </authorList>
    </citation>
    <scope>NUCLEOTIDE SEQUENCE</scope>
    <source>
        <strain evidence="3">SC-2020</strain>
    </source>
</reference>
<name>A0AAD6QCX9_9ROSI</name>
<dbReference type="Proteomes" id="UP001164929">
    <property type="component" value="Chromosome 8"/>
</dbReference>
<dbReference type="InterPro" id="IPR018253">
    <property type="entry name" value="DnaJ_domain_CS"/>
</dbReference>
<feature type="compositionally biased region" description="Low complexity" evidence="1">
    <location>
        <begin position="438"/>
        <end position="449"/>
    </location>
</feature>
<comment type="caution">
    <text evidence="3">The sequence shown here is derived from an EMBL/GenBank/DDBJ whole genome shotgun (WGS) entry which is preliminary data.</text>
</comment>
<dbReference type="PANTHER" id="PTHR45270">
    <property type="entry name" value="OS03G0832900 PROTEIN"/>
    <property type="match status" value="1"/>
</dbReference>
<dbReference type="AlphaFoldDB" id="A0AAD6QCX9"/>
<dbReference type="SMART" id="SM00271">
    <property type="entry name" value="DnaJ"/>
    <property type="match status" value="1"/>
</dbReference>
<dbReference type="InterPro" id="IPR036869">
    <property type="entry name" value="J_dom_sf"/>
</dbReference>
<accession>A0AAD6QCX9</accession>
<evidence type="ECO:0000313" key="4">
    <source>
        <dbReference type="Proteomes" id="UP001164929"/>
    </source>
</evidence>
<evidence type="ECO:0000313" key="3">
    <source>
        <dbReference type="EMBL" id="KAJ6987741.1"/>
    </source>
</evidence>
<dbReference type="InterPro" id="IPR032843">
    <property type="entry name" value="Jiv"/>
</dbReference>
<organism evidence="3 4">
    <name type="scientific">Populus alba x Populus x berolinensis</name>
    <dbReference type="NCBI Taxonomy" id="444605"/>
    <lineage>
        <taxon>Eukaryota</taxon>
        <taxon>Viridiplantae</taxon>
        <taxon>Streptophyta</taxon>
        <taxon>Embryophyta</taxon>
        <taxon>Tracheophyta</taxon>
        <taxon>Spermatophyta</taxon>
        <taxon>Magnoliopsida</taxon>
        <taxon>eudicotyledons</taxon>
        <taxon>Gunneridae</taxon>
        <taxon>Pentapetalae</taxon>
        <taxon>rosids</taxon>
        <taxon>fabids</taxon>
        <taxon>Malpighiales</taxon>
        <taxon>Salicaceae</taxon>
        <taxon>Saliceae</taxon>
        <taxon>Populus</taxon>
    </lineage>
</organism>
<evidence type="ECO:0000256" key="1">
    <source>
        <dbReference type="SAM" id="MobiDB-lite"/>
    </source>
</evidence>
<dbReference type="PANTHER" id="PTHR45270:SF4">
    <property type="entry name" value="CHAPERONE DNAJ-DOMAIN SUPERFAMILY PROTEIN"/>
    <property type="match status" value="1"/>
</dbReference>
<feature type="region of interest" description="Disordered" evidence="1">
    <location>
        <begin position="44"/>
        <end position="63"/>
    </location>
</feature>
<feature type="domain" description="J" evidence="2">
    <location>
        <begin position="205"/>
        <end position="272"/>
    </location>
</feature>
<protein>
    <recommendedName>
        <fullName evidence="2">J domain-containing protein</fullName>
    </recommendedName>
</protein>
<dbReference type="Gene3D" id="1.10.287.110">
    <property type="entry name" value="DnaJ domain"/>
    <property type="match status" value="1"/>
</dbReference>
<dbReference type="Pfam" id="PF14901">
    <property type="entry name" value="Jiv90"/>
    <property type="match status" value="1"/>
</dbReference>
<feature type="region of interest" description="Disordered" evidence="1">
    <location>
        <begin position="433"/>
        <end position="518"/>
    </location>
</feature>
<dbReference type="InterPro" id="IPR001623">
    <property type="entry name" value="DnaJ_domain"/>
</dbReference>
<feature type="compositionally biased region" description="Basic residues" evidence="1">
    <location>
        <begin position="508"/>
        <end position="518"/>
    </location>
</feature>
<sequence>MLGVGILLAEGENEFFYGLETAPAHAEDRLNDAWLQGLETADVPMVSETGDGGSPPASASKKDVNKPLKVAMEAMTRGFEKYSELEMPATNKECHHNVAAWCNELKLEKDTGVNVFLMGMIRQESCQRSLSMGSKRIIGAIQVDHCQGSLLWNEGHADPFPSLIATMGWAPGSSADCSPGVPSTSGADSELTAEEEIARLLNCADHFSVLGLSRYENVDVSVLKREYRKTAMQVHPDKNMSNEKAAEAFKKLQNAYEVLLDSLTRKAYDDKKGRLELFSVNSDIVLEFLLIVKPMLRRATYDTFDETNGERGFFASWFAHSEAEGDDPFGESRQIACKRCGNFHLLVHSKKSKSQARWCQDCKKFHQAKDGDGWVEQSSQPFLFGLLQKVAPTAYVCADSKIHDATDWYICQGMRCPANSHKPSFHLNTSITAKHNTSKGSSSGQRSGRMPTPNMEETMTEEELFEWLQKAVQAGEFDNYSSGTSNESPSAKAGNGPKSGGGGSSSGNKRKKKGKKQW</sequence>
<dbReference type="CDD" id="cd06257">
    <property type="entry name" value="DnaJ"/>
    <property type="match status" value="1"/>
</dbReference>
<feature type="compositionally biased region" description="Polar residues" evidence="1">
    <location>
        <begin position="479"/>
        <end position="489"/>
    </location>
</feature>